<organism evidence="3 4">
    <name type="scientific">Botryosphaeria dothidea</name>
    <dbReference type="NCBI Taxonomy" id="55169"/>
    <lineage>
        <taxon>Eukaryota</taxon>
        <taxon>Fungi</taxon>
        <taxon>Dikarya</taxon>
        <taxon>Ascomycota</taxon>
        <taxon>Pezizomycotina</taxon>
        <taxon>Dothideomycetes</taxon>
        <taxon>Dothideomycetes incertae sedis</taxon>
        <taxon>Botryosphaeriales</taxon>
        <taxon>Botryosphaeriaceae</taxon>
        <taxon>Botryosphaeria</taxon>
    </lineage>
</organism>
<keyword evidence="4" id="KW-1185">Reference proteome</keyword>
<sequence length="484" mass="53266">MESRQTPYSTLEVNEQANHQEELLKSQNAARHSTSAEESPHVLPQVGANPEDYPEATHPELGNQFPSRGKDNNLTICGLRKKEFWILFIIFVVVVVGAAAGGAIGGTLGQKDSSPSSSSRSDSSSDSSSSPSKTTFLPNTYLAAVNYTENDIIHHRVFFQTMGDGIYQSAWNSSGRAWVVSPVNAKDSDLSRAELFKTPTPISASFYACSSNAPNLTLYFLDSSSRLRQLQTPNPDEAAWTLGSFDSDFNVPAASQLASYSCGHSSYPDYTDAWFQDRDGYFQVVDSSGAKTKVDNTVTTNPIIMDKPPENSSLTLIPHYIYEYNVTNGATPPYMSLFYVNSELLYEYHYNNSKLDFLRVFDGQGEPHLASSAHITGFSWGYNDTIASVNGMQLLYTMPESDTGGISITRLNKYKSNTLWETTDASAEGNPFNGVARYSSIAATQAERVYAVVEDGGNVDLREWEYVRDGDTYRLVGTINTQVS</sequence>
<dbReference type="EMBL" id="WWBZ02000051">
    <property type="protein sequence ID" value="KAF4304580.1"/>
    <property type="molecule type" value="Genomic_DNA"/>
</dbReference>
<protein>
    <submittedName>
        <fullName evidence="3">Fungal fucose-specific lectin protein</fullName>
    </submittedName>
</protein>
<evidence type="ECO:0000313" key="3">
    <source>
        <dbReference type="EMBL" id="KAF4304580.1"/>
    </source>
</evidence>
<evidence type="ECO:0000313" key="4">
    <source>
        <dbReference type="Proteomes" id="UP000572817"/>
    </source>
</evidence>
<feature type="region of interest" description="Disordered" evidence="1">
    <location>
        <begin position="105"/>
        <end position="134"/>
    </location>
</feature>
<feature type="compositionally biased region" description="Low complexity" evidence="1">
    <location>
        <begin position="112"/>
        <end position="132"/>
    </location>
</feature>
<keyword evidence="2" id="KW-0472">Membrane</keyword>
<evidence type="ECO:0000256" key="2">
    <source>
        <dbReference type="SAM" id="Phobius"/>
    </source>
</evidence>
<comment type="caution">
    <text evidence="3">The sequence shown here is derived from an EMBL/GenBank/DDBJ whole genome shotgun (WGS) entry which is preliminary data.</text>
</comment>
<accession>A0A8H4IN47</accession>
<reference evidence="3" key="1">
    <citation type="submission" date="2020-04" db="EMBL/GenBank/DDBJ databases">
        <title>Genome Assembly and Annotation of Botryosphaeria dothidea sdau 11-99, a Latent Pathogen of Apple Fruit Ring Rot in China.</title>
        <authorList>
            <person name="Yu C."/>
            <person name="Diao Y."/>
            <person name="Lu Q."/>
            <person name="Zhao J."/>
            <person name="Cui S."/>
            <person name="Peng C."/>
            <person name="He B."/>
            <person name="Liu H."/>
        </authorList>
    </citation>
    <scope>NUCLEOTIDE SEQUENCE [LARGE SCALE GENOMIC DNA]</scope>
    <source>
        <strain evidence="3">Sdau11-99</strain>
    </source>
</reference>
<proteinExistence type="predicted"/>
<dbReference type="OrthoDB" id="5205900at2759"/>
<keyword evidence="2" id="KW-0812">Transmembrane</keyword>
<feature type="transmembrane region" description="Helical" evidence="2">
    <location>
        <begin position="84"/>
        <end position="108"/>
    </location>
</feature>
<evidence type="ECO:0000256" key="1">
    <source>
        <dbReference type="SAM" id="MobiDB-lite"/>
    </source>
</evidence>
<gene>
    <name evidence="3" type="ORF">GTA08_BOTSDO07942</name>
</gene>
<dbReference type="GO" id="GO:0030246">
    <property type="term" value="F:carbohydrate binding"/>
    <property type="evidence" value="ECO:0007669"/>
    <property type="project" value="UniProtKB-KW"/>
</dbReference>
<name>A0A8H4IN47_9PEZI</name>
<dbReference type="AlphaFoldDB" id="A0A8H4IN47"/>
<keyword evidence="2" id="KW-1133">Transmembrane helix</keyword>
<feature type="region of interest" description="Disordered" evidence="1">
    <location>
        <begin position="24"/>
        <end position="69"/>
    </location>
</feature>
<dbReference type="Proteomes" id="UP000572817">
    <property type="component" value="Unassembled WGS sequence"/>
</dbReference>
<dbReference type="SUPFAM" id="SSF89372">
    <property type="entry name" value="Fucose-specific lectin"/>
    <property type="match status" value="1"/>
</dbReference>
<dbReference type="Gene3D" id="2.120.10.70">
    <property type="entry name" value="Fucose-specific lectin"/>
    <property type="match status" value="1"/>
</dbReference>